<feature type="binding site" evidence="9">
    <location>
        <position position="338"/>
    </location>
    <ligand>
        <name>Zn(2+)</name>
        <dbReference type="ChEBI" id="CHEBI:29105"/>
        <label>2</label>
    </ligand>
</feature>
<evidence type="ECO:0000256" key="4">
    <source>
        <dbReference type="ARBA" id="ARBA00022723"/>
    </source>
</evidence>
<evidence type="ECO:0000256" key="2">
    <source>
        <dbReference type="ARBA" id="ARBA00012647"/>
    </source>
</evidence>
<keyword evidence="4 9" id="KW-0479">Metal-binding</keyword>
<dbReference type="Proteomes" id="UP001152885">
    <property type="component" value="Unassembled WGS sequence"/>
</dbReference>
<dbReference type="Pfam" id="PF00245">
    <property type="entry name" value="Alk_phosphatase"/>
    <property type="match status" value="1"/>
</dbReference>
<gene>
    <name evidence="12" type="ORF">CANVERA_P0449</name>
</gene>
<evidence type="ECO:0000256" key="7">
    <source>
        <dbReference type="ARBA" id="ARBA00022842"/>
    </source>
</evidence>
<evidence type="ECO:0000256" key="8">
    <source>
        <dbReference type="PIRSR" id="PIRSR601952-1"/>
    </source>
</evidence>
<feature type="binding site" evidence="9">
    <location>
        <position position="337"/>
    </location>
    <ligand>
        <name>Zn(2+)</name>
        <dbReference type="ChEBI" id="CHEBI:29105"/>
        <label>2</label>
    </ligand>
</feature>
<comment type="caution">
    <text evidence="12">The sequence shown here is derived from an EMBL/GenBank/DDBJ whole genome shotgun (WGS) entry which is preliminary data.</text>
</comment>
<dbReference type="GO" id="GO:0000329">
    <property type="term" value="C:fungal-type vacuole membrane"/>
    <property type="evidence" value="ECO:0007669"/>
    <property type="project" value="TreeGrafter"/>
</dbReference>
<dbReference type="PANTHER" id="PTHR11596">
    <property type="entry name" value="ALKALINE PHOSPHATASE"/>
    <property type="match status" value="1"/>
</dbReference>
<feature type="binding site" evidence="9">
    <location>
        <position position="48"/>
    </location>
    <ligand>
        <name>Mg(2+)</name>
        <dbReference type="ChEBI" id="CHEBI:18420"/>
    </ligand>
</feature>
<accession>A0A9W4TST3</accession>
<dbReference type="CDD" id="cd16012">
    <property type="entry name" value="ALP"/>
    <property type="match status" value="1"/>
</dbReference>
<dbReference type="PROSITE" id="PS00123">
    <property type="entry name" value="ALKALINE_PHOSPHATASE"/>
    <property type="match status" value="1"/>
</dbReference>
<keyword evidence="5 11" id="KW-0378">Hydrolase</keyword>
<keyword evidence="6 9" id="KW-0862">Zinc</keyword>
<evidence type="ECO:0000256" key="6">
    <source>
        <dbReference type="ARBA" id="ARBA00022833"/>
    </source>
</evidence>
<feature type="binding site" evidence="9">
    <location>
        <position position="443"/>
    </location>
    <ligand>
        <name>Zn(2+)</name>
        <dbReference type="ChEBI" id="CHEBI:29105"/>
        <label>2</label>
    </ligand>
</feature>
<dbReference type="EMBL" id="CANTUO010000001">
    <property type="protein sequence ID" value="CAI5755932.1"/>
    <property type="molecule type" value="Genomic_DNA"/>
</dbReference>
<dbReference type="SUPFAM" id="SSF53649">
    <property type="entry name" value="Alkaline phosphatase-like"/>
    <property type="match status" value="1"/>
</dbReference>
<dbReference type="InterPro" id="IPR018299">
    <property type="entry name" value="Alkaline_phosphatase_AS"/>
</dbReference>
<dbReference type="Gene3D" id="3.40.720.10">
    <property type="entry name" value="Alkaline Phosphatase, subunit A"/>
    <property type="match status" value="1"/>
</dbReference>
<dbReference type="InterPro" id="IPR017850">
    <property type="entry name" value="Alkaline_phosphatase_core_sf"/>
</dbReference>
<feature type="binding site" evidence="9">
    <location>
        <position position="289"/>
    </location>
    <ligand>
        <name>Mg(2+)</name>
        <dbReference type="ChEBI" id="CHEBI:18420"/>
    </ligand>
</feature>
<dbReference type="OrthoDB" id="7392499at2759"/>
<feature type="binding site" evidence="9">
    <location>
        <position position="48"/>
    </location>
    <ligand>
        <name>Zn(2+)</name>
        <dbReference type="ChEBI" id="CHEBI:29105"/>
        <label>2</label>
    </ligand>
</feature>
<dbReference type="AlphaFoldDB" id="A0A9W4TST3"/>
<sequence>MAFVFPKILKISALALLTYLYLFSDFVVSAPVDNSKPKKQNIIFFVGDGLGQSGVTLARTYRQIRDELSSNDLLEMDKYLIGTQRTSSNSSLITDSAAAGTALATGFKTINGRISVDPEGNPVGAIGEALKLQGYKIGLVVTTSVCDATPSVWLSHALNRGSQDLIAEQMVGEIHPLGRIADIVLGGGKGWFYGIDDGGFREDNRSIIDEMNANGTWTFIDTREEFDNLDEGRNVQLPLIGLFADDDYPYRIDRDDSVHPNLVEQTKVALQALSNATEDEDQGFFIMIESSRIDHAGHANDSPAHVLETLEYDEAIKYVYDWVQNTTTDTIVIATADHETGGLNLKANGAAEFEYILNATQSAEYLVSELKNFENSDNTDELYEFVRSEIFENGLGLTNYTDEEVSRIAEIAGRNTSYSSTDGVILSNITSSRAGTDWGSVQHTFVDVGLYAFSNAEHLRQAAMNVRTGLAGYHENTDFSVFIKSITDINLDDVTEEIADIALAY</sequence>
<dbReference type="GO" id="GO:0019637">
    <property type="term" value="P:organophosphate metabolic process"/>
    <property type="evidence" value="ECO:0007669"/>
    <property type="project" value="UniProtKB-ARBA"/>
</dbReference>
<proteinExistence type="inferred from homology"/>
<organism evidence="12 13">
    <name type="scientific">Candida verbasci</name>
    <dbReference type="NCBI Taxonomy" id="1227364"/>
    <lineage>
        <taxon>Eukaryota</taxon>
        <taxon>Fungi</taxon>
        <taxon>Dikarya</taxon>
        <taxon>Ascomycota</taxon>
        <taxon>Saccharomycotina</taxon>
        <taxon>Pichiomycetes</taxon>
        <taxon>Debaryomycetaceae</taxon>
        <taxon>Candida/Lodderomyces clade</taxon>
        <taxon>Candida</taxon>
    </lineage>
</organism>
<evidence type="ECO:0000256" key="5">
    <source>
        <dbReference type="ARBA" id="ARBA00022801"/>
    </source>
</evidence>
<reference evidence="12" key="1">
    <citation type="submission" date="2022-12" db="EMBL/GenBank/DDBJ databases">
        <authorList>
            <person name="Brejova B."/>
        </authorList>
    </citation>
    <scope>NUCLEOTIDE SEQUENCE</scope>
</reference>
<comment type="cofactor">
    <cofactor evidence="9">
        <name>Mg(2+)</name>
        <dbReference type="ChEBI" id="CHEBI:18420"/>
    </cofactor>
    <text evidence="9">Binds 1 Mg(2+) ion.</text>
</comment>
<dbReference type="EC" id="3.1.3.1" evidence="2 11"/>
<feature type="binding site" evidence="9">
    <location>
        <position position="149"/>
    </location>
    <ligand>
        <name>Mg(2+)</name>
        <dbReference type="ChEBI" id="CHEBI:18420"/>
    </ligand>
</feature>
<dbReference type="GO" id="GO:0004035">
    <property type="term" value="F:alkaline phosphatase activity"/>
    <property type="evidence" value="ECO:0007669"/>
    <property type="project" value="UniProtKB-EC"/>
</dbReference>
<evidence type="ECO:0000313" key="13">
    <source>
        <dbReference type="Proteomes" id="UP001152885"/>
    </source>
</evidence>
<keyword evidence="13" id="KW-1185">Reference proteome</keyword>
<comment type="catalytic activity">
    <reaction evidence="11">
        <text>a phosphate monoester + H2O = an alcohol + phosphate</text>
        <dbReference type="Rhea" id="RHEA:15017"/>
        <dbReference type="ChEBI" id="CHEBI:15377"/>
        <dbReference type="ChEBI" id="CHEBI:30879"/>
        <dbReference type="ChEBI" id="CHEBI:43474"/>
        <dbReference type="ChEBI" id="CHEBI:67140"/>
        <dbReference type="EC" id="3.1.3.1"/>
    </reaction>
</comment>
<dbReference type="PANTHER" id="PTHR11596:SF5">
    <property type="entry name" value="ALKALINE PHOSPHATASE"/>
    <property type="match status" value="1"/>
</dbReference>
<dbReference type="Gene3D" id="1.10.1200.140">
    <property type="entry name" value="Alkaline phosphatase, crown domain"/>
    <property type="match status" value="1"/>
</dbReference>
<evidence type="ECO:0000256" key="1">
    <source>
        <dbReference type="ARBA" id="ARBA00005984"/>
    </source>
</evidence>
<comment type="similarity">
    <text evidence="1 10">Belongs to the alkaline phosphatase family.</text>
</comment>
<feature type="binding site" evidence="9">
    <location>
        <position position="147"/>
    </location>
    <ligand>
        <name>Mg(2+)</name>
        <dbReference type="ChEBI" id="CHEBI:18420"/>
    </ligand>
</feature>
<evidence type="ECO:0000256" key="9">
    <source>
        <dbReference type="PIRSR" id="PIRSR601952-2"/>
    </source>
</evidence>
<evidence type="ECO:0000256" key="10">
    <source>
        <dbReference type="RuleBase" id="RU003946"/>
    </source>
</evidence>
<evidence type="ECO:0000313" key="12">
    <source>
        <dbReference type="EMBL" id="CAI5755932.1"/>
    </source>
</evidence>
<keyword evidence="3" id="KW-0597">Phosphoprotein</keyword>
<comment type="cofactor">
    <cofactor evidence="9">
        <name>Zn(2+)</name>
        <dbReference type="ChEBI" id="CHEBI:29105"/>
    </cofactor>
    <text evidence="9">Binds 2 Zn(2+) ions.</text>
</comment>
<feature type="binding site" evidence="9">
    <location>
        <position position="294"/>
    </location>
    <ligand>
        <name>Zn(2+)</name>
        <dbReference type="ChEBI" id="CHEBI:29105"/>
        <label>2</label>
    </ligand>
</feature>
<feature type="binding site" evidence="9">
    <location>
        <position position="298"/>
    </location>
    <ligand>
        <name>Zn(2+)</name>
        <dbReference type="ChEBI" id="CHEBI:29105"/>
        <label>2</label>
    </ligand>
</feature>
<dbReference type="InterPro" id="IPR042085">
    <property type="entry name" value="Ap_crown"/>
</dbReference>
<keyword evidence="7 9" id="KW-0460">Magnesium</keyword>
<evidence type="ECO:0000256" key="11">
    <source>
        <dbReference type="RuleBase" id="RU003947"/>
    </source>
</evidence>
<evidence type="ECO:0000256" key="3">
    <source>
        <dbReference type="ARBA" id="ARBA00022553"/>
    </source>
</evidence>
<feature type="active site" description="Phosphoserine intermediate" evidence="8">
    <location>
        <position position="96"/>
    </location>
</feature>
<dbReference type="PRINTS" id="PR00113">
    <property type="entry name" value="ALKPHPHTASE"/>
</dbReference>
<protein>
    <recommendedName>
        <fullName evidence="2 11">Alkaline phosphatase</fullName>
        <ecNumber evidence="2 11">3.1.3.1</ecNumber>
    </recommendedName>
</protein>
<dbReference type="SMART" id="SM00098">
    <property type="entry name" value="alkPPc"/>
    <property type="match status" value="1"/>
</dbReference>
<dbReference type="GO" id="GO:0046872">
    <property type="term" value="F:metal ion binding"/>
    <property type="evidence" value="ECO:0007669"/>
    <property type="project" value="UniProtKB-KW"/>
</dbReference>
<dbReference type="InterPro" id="IPR001952">
    <property type="entry name" value="Alkaline_phosphatase"/>
</dbReference>
<name>A0A9W4TST3_9ASCO</name>